<dbReference type="EMBL" id="CM023481">
    <property type="protein sequence ID" value="KAH6944539.1"/>
    <property type="molecule type" value="Genomic_DNA"/>
</dbReference>
<accession>A0ACB7TER4</accession>
<evidence type="ECO:0000313" key="1">
    <source>
        <dbReference type="EMBL" id="KAH6944539.1"/>
    </source>
</evidence>
<protein>
    <submittedName>
        <fullName evidence="1">Uncharacterized protein</fullName>
    </submittedName>
</protein>
<evidence type="ECO:0000313" key="2">
    <source>
        <dbReference type="Proteomes" id="UP000821845"/>
    </source>
</evidence>
<gene>
    <name evidence="1" type="ORF">HPB50_003829</name>
</gene>
<organism evidence="1 2">
    <name type="scientific">Hyalomma asiaticum</name>
    <name type="common">Tick</name>
    <dbReference type="NCBI Taxonomy" id="266040"/>
    <lineage>
        <taxon>Eukaryota</taxon>
        <taxon>Metazoa</taxon>
        <taxon>Ecdysozoa</taxon>
        <taxon>Arthropoda</taxon>
        <taxon>Chelicerata</taxon>
        <taxon>Arachnida</taxon>
        <taxon>Acari</taxon>
        <taxon>Parasitiformes</taxon>
        <taxon>Ixodida</taxon>
        <taxon>Ixodoidea</taxon>
        <taxon>Ixodidae</taxon>
        <taxon>Hyalomminae</taxon>
        <taxon>Hyalomma</taxon>
    </lineage>
</organism>
<keyword evidence="2" id="KW-1185">Reference proteome</keyword>
<proteinExistence type="predicted"/>
<comment type="caution">
    <text evidence="1">The sequence shown here is derived from an EMBL/GenBank/DDBJ whole genome shotgun (WGS) entry which is preliminary data.</text>
</comment>
<dbReference type="Proteomes" id="UP000821845">
    <property type="component" value="Chromosome 1"/>
</dbReference>
<name>A0ACB7TER4_HYAAI</name>
<reference evidence="1" key="1">
    <citation type="submission" date="2020-05" db="EMBL/GenBank/DDBJ databases">
        <title>Large-scale comparative analyses of tick genomes elucidate their genetic diversity and vector capacities.</title>
        <authorList>
            <person name="Jia N."/>
            <person name="Wang J."/>
            <person name="Shi W."/>
            <person name="Du L."/>
            <person name="Sun Y."/>
            <person name="Zhan W."/>
            <person name="Jiang J."/>
            <person name="Wang Q."/>
            <person name="Zhang B."/>
            <person name="Ji P."/>
            <person name="Sakyi L.B."/>
            <person name="Cui X."/>
            <person name="Yuan T."/>
            <person name="Jiang B."/>
            <person name="Yang W."/>
            <person name="Lam T.T.-Y."/>
            <person name="Chang Q."/>
            <person name="Ding S."/>
            <person name="Wang X."/>
            <person name="Zhu J."/>
            <person name="Ruan X."/>
            <person name="Zhao L."/>
            <person name="Wei J."/>
            <person name="Que T."/>
            <person name="Du C."/>
            <person name="Cheng J."/>
            <person name="Dai P."/>
            <person name="Han X."/>
            <person name="Huang E."/>
            <person name="Gao Y."/>
            <person name="Liu J."/>
            <person name="Shao H."/>
            <person name="Ye R."/>
            <person name="Li L."/>
            <person name="Wei W."/>
            <person name="Wang X."/>
            <person name="Wang C."/>
            <person name="Yang T."/>
            <person name="Huo Q."/>
            <person name="Li W."/>
            <person name="Guo W."/>
            <person name="Chen H."/>
            <person name="Zhou L."/>
            <person name="Ni X."/>
            <person name="Tian J."/>
            <person name="Zhou Y."/>
            <person name="Sheng Y."/>
            <person name="Liu T."/>
            <person name="Pan Y."/>
            <person name="Xia L."/>
            <person name="Li J."/>
            <person name="Zhao F."/>
            <person name="Cao W."/>
        </authorList>
    </citation>
    <scope>NUCLEOTIDE SEQUENCE</scope>
    <source>
        <strain evidence="1">Hyas-2018</strain>
    </source>
</reference>
<sequence>MGQRWRQKKKVLSGPPSGRRRPLAPLCSPPFAAPSRAASAFASSAKGSGRQPSFFHQEAARAALPFTFRFLRGKEGRKRWLPRACAALLSRAQGRCSPHCSSTEGARMGASIVRAMLARAALESGVARQRRRAAFVPASASRLFKGAISACHEKQIRRP</sequence>